<dbReference type="AlphaFoldDB" id="A0A8B9PSU7"/>
<reference evidence="6" key="2">
    <citation type="submission" date="2025-09" db="UniProtKB">
        <authorList>
            <consortium name="Ensembl"/>
        </authorList>
    </citation>
    <scope>IDENTIFICATION</scope>
</reference>
<evidence type="ECO:0000256" key="2">
    <source>
        <dbReference type="ARBA" id="ARBA00022980"/>
    </source>
</evidence>
<dbReference type="InterPro" id="IPR001780">
    <property type="entry name" value="Ribosomal_eL33"/>
</dbReference>
<dbReference type="InterPro" id="IPR009000">
    <property type="entry name" value="Transl_B-barrel_sf"/>
</dbReference>
<protein>
    <recommendedName>
        <fullName evidence="4">Large ribosomal subunit protein eL33</fullName>
    </recommendedName>
    <alternativeName>
        <fullName evidence="5">60S ribosomal protein L35a</fullName>
    </alternativeName>
</protein>
<proteinExistence type="inferred from homology"/>
<sequence length="51" mass="5742">MSGLWSKAVFAGYKCGLQNQREDTAFPEMEGVYFCQETRVLLGCSFLVKSD</sequence>
<dbReference type="InterPro" id="IPR038661">
    <property type="entry name" value="Ribosomal_eL33_sf"/>
</dbReference>
<evidence type="ECO:0000313" key="7">
    <source>
        <dbReference type="Proteomes" id="UP000694424"/>
    </source>
</evidence>
<accession>A0A8B9PSU7</accession>
<evidence type="ECO:0000313" key="6">
    <source>
        <dbReference type="Ensembl" id="ENSAOWP00000016567.1"/>
    </source>
</evidence>
<dbReference type="Gene3D" id="2.40.10.190">
    <property type="entry name" value="translation elongation factor selb, chain A, domain 4"/>
    <property type="match status" value="1"/>
</dbReference>
<reference evidence="6" key="1">
    <citation type="submission" date="2025-08" db="UniProtKB">
        <authorList>
            <consortium name="Ensembl"/>
        </authorList>
    </citation>
    <scope>IDENTIFICATION</scope>
</reference>
<dbReference type="Pfam" id="PF01247">
    <property type="entry name" value="Ribosomal_L35Ae"/>
    <property type="match status" value="1"/>
</dbReference>
<dbReference type="GO" id="GO:0005840">
    <property type="term" value="C:ribosome"/>
    <property type="evidence" value="ECO:0007669"/>
    <property type="project" value="UniProtKB-KW"/>
</dbReference>
<keyword evidence="3" id="KW-0687">Ribonucleoprotein</keyword>
<keyword evidence="7" id="KW-1185">Reference proteome</keyword>
<dbReference type="SUPFAM" id="SSF50447">
    <property type="entry name" value="Translation proteins"/>
    <property type="match status" value="1"/>
</dbReference>
<dbReference type="GO" id="GO:1990904">
    <property type="term" value="C:ribonucleoprotein complex"/>
    <property type="evidence" value="ECO:0007669"/>
    <property type="project" value="UniProtKB-KW"/>
</dbReference>
<dbReference type="Ensembl" id="ENSAOWT00000018805.1">
    <property type="protein sequence ID" value="ENSAOWP00000016567.1"/>
    <property type="gene ID" value="ENSAOWG00000011288.1"/>
</dbReference>
<dbReference type="GO" id="GO:0003735">
    <property type="term" value="F:structural constituent of ribosome"/>
    <property type="evidence" value="ECO:0007669"/>
    <property type="project" value="InterPro"/>
</dbReference>
<name>A0A8B9PSU7_APTOW</name>
<dbReference type="Proteomes" id="UP000694424">
    <property type="component" value="Unplaced"/>
</dbReference>
<evidence type="ECO:0000256" key="1">
    <source>
        <dbReference type="ARBA" id="ARBA00009269"/>
    </source>
</evidence>
<evidence type="ECO:0000256" key="4">
    <source>
        <dbReference type="ARBA" id="ARBA00035228"/>
    </source>
</evidence>
<comment type="similarity">
    <text evidence="1">Belongs to the eukaryotic ribosomal protein eL33 family.</text>
</comment>
<dbReference type="GO" id="GO:0006412">
    <property type="term" value="P:translation"/>
    <property type="evidence" value="ECO:0007669"/>
    <property type="project" value="InterPro"/>
</dbReference>
<evidence type="ECO:0000256" key="3">
    <source>
        <dbReference type="ARBA" id="ARBA00023274"/>
    </source>
</evidence>
<evidence type="ECO:0000256" key="5">
    <source>
        <dbReference type="ARBA" id="ARBA00035530"/>
    </source>
</evidence>
<keyword evidence="2" id="KW-0689">Ribosomal protein</keyword>
<organism evidence="6 7">
    <name type="scientific">Apteryx owenii</name>
    <name type="common">Little spotted kiwi</name>
    <dbReference type="NCBI Taxonomy" id="8824"/>
    <lineage>
        <taxon>Eukaryota</taxon>
        <taxon>Metazoa</taxon>
        <taxon>Chordata</taxon>
        <taxon>Craniata</taxon>
        <taxon>Vertebrata</taxon>
        <taxon>Euteleostomi</taxon>
        <taxon>Archelosauria</taxon>
        <taxon>Archosauria</taxon>
        <taxon>Dinosauria</taxon>
        <taxon>Saurischia</taxon>
        <taxon>Theropoda</taxon>
        <taxon>Coelurosauria</taxon>
        <taxon>Aves</taxon>
        <taxon>Palaeognathae</taxon>
        <taxon>Apterygiformes</taxon>
        <taxon>Apterygidae</taxon>
        <taxon>Apteryx</taxon>
    </lineage>
</organism>